<keyword evidence="3" id="KW-0479">Metal-binding</keyword>
<keyword evidence="7" id="KW-1185">Reference proteome</keyword>
<dbReference type="PANTHER" id="PTHR12151:SF5">
    <property type="entry name" value="AT19154P"/>
    <property type="match status" value="1"/>
</dbReference>
<evidence type="ECO:0000259" key="5">
    <source>
        <dbReference type="PROSITE" id="PS51352"/>
    </source>
</evidence>
<dbReference type="GO" id="GO:0005739">
    <property type="term" value="C:mitochondrion"/>
    <property type="evidence" value="ECO:0007669"/>
    <property type="project" value="GOC"/>
</dbReference>
<dbReference type="Gene3D" id="3.40.30.10">
    <property type="entry name" value="Glutaredoxin"/>
    <property type="match status" value="1"/>
</dbReference>
<dbReference type="PROSITE" id="PS51352">
    <property type="entry name" value="THIOREDOXIN_2"/>
    <property type="match status" value="1"/>
</dbReference>
<keyword evidence="2 3" id="KW-0186">Copper</keyword>
<keyword evidence="4" id="KW-1015">Disulfide bond</keyword>
<feature type="binding site" evidence="3">
    <location>
        <position position="185"/>
    </location>
    <ligand>
        <name>Cu cation</name>
        <dbReference type="ChEBI" id="CHEBI:23378"/>
    </ligand>
</feature>
<feature type="binding site" evidence="3">
    <location>
        <position position="181"/>
    </location>
    <ligand>
        <name>Cu cation</name>
        <dbReference type="ChEBI" id="CHEBI:23378"/>
    </ligand>
</feature>
<dbReference type="Proteomes" id="UP001201812">
    <property type="component" value="Unassembled WGS sequence"/>
</dbReference>
<dbReference type="GO" id="GO:0033617">
    <property type="term" value="P:mitochondrial respiratory chain complex IV assembly"/>
    <property type="evidence" value="ECO:0007669"/>
    <property type="project" value="TreeGrafter"/>
</dbReference>
<gene>
    <name evidence="6" type="ORF">DdX_11694</name>
</gene>
<evidence type="ECO:0000256" key="2">
    <source>
        <dbReference type="ARBA" id="ARBA00023008"/>
    </source>
</evidence>
<dbReference type="InterPro" id="IPR013766">
    <property type="entry name" value="Thioredoxin_domain"/>
</dbReference>
<dbReference type="Pfam" id="PF02630">
    <property type="entry name" value="SCO1-SenC"/>
    <property type="match status" value="1"/>
</dbReference>
<dbReference type="InterPro" id="IPR003782">
    <property type="entry name" value="SCO1/SenC"/>
</dbReference>
<dbReference type="InterPro" id="IPR036249">
    <property type="entry name" value="Thioredoxin-like_sf"/>
</dbReference>
<dbReference type="CDD" id="cd02968">
    <property type="entry name" value="SCO"/>
    <property type="match status" value="1"/>
</dbReference>
<accession>A0AAD4MVL4</accession>
<name>A0AAD4MVL4_9BILA</name>
<comment type="caution">
    <text evidence="6">The sequence shown here is derived from an EMBL/GenBank/DDBJ whole genome shotgun (WGS) entry which is preliminary data.</text>
</comment>
<sequence>MTVIFSPMNVLCARCIKSGRLLRKAHYLNSRQFQEIQRTISFDIPYEIRQFSSDSETKSGSNEREKPFKIEVDTTELDKILKEEQLLREGKIDPQSESHSGFRAWVNAKTVTLVLGTVGIGVAYVIYDQTTKTSSIVSQSSTVGKTLIGGEWELLNTEGKLQSSKDFLGKWVLMYFGFANCPDICPEQLEKMVAVINMMQDRSKFKKDIPIVPILISIDPQRDTPARLKKYVEEFSPTGQIKAFTGTPEQIAPVLKQYRIYSGQGPKTSKNDYILDHTVWIYLFNPEGEFVDNFGQKRKPEAMAEAIQQHAENYESEKRGKNSRSWWPF</sequence>
<feature type="disulfide bond" description="Redox-active" evidence="4">
    <location>
        <begin position="181"/>
        <end position="185"/>
    </location>
</feature>
<proteinExistence type="inferred from homology"/>
<evidence type="ECO:0000313" key="6">
    <source>
        <dbReference type="EMBL" id="KAI1708619.1"/>
    </source>
</evidence>
<evidence type="ECO:0000256" key="4">
    <source>
        <dbReference type="PIRSR" id="PIRSR603782-2"/>
    </source>
</evidence>
<organism evidence="6 7">
    <name type="scientific">Ditylenchus destructor</name>
    <dbReference type="NCBI Taxonomy" id="166010"/>
    <lineage>
        <taxon>Eukaryota</taxon>
        <taxon>Metazoa</taxon>
        <taxon>Ecdysozoa</taxon>
        <taxon>Nematoda</taxon>
        <taxon>Chromadorea</taxon>
        <taxon>Rhabditida</taxon>
        <taxon>Tylenchina</taxon>
        <taxon>Tylenchomorpha</taxon>
        <taxon>Sphaerularioidea</taxon>
        <taxon>Anguinidae</taxon>
        <taxon>Anguininae</taxon>
        <taxon>Ditylenchus</taxon>
    </lineage>
</organism>
<protein>
    <submittedName>
        <fullName evidence="6">SCO1/SenC domain-containing protein</fullName>
    </submittedName>
</protein>
<feature type="domain" description="Thioredoxin" evidence="5">
    <location>
        <begin position="141"/>
        <end position="312"/>
    </location>
</feature>
<comment type="similarity">
    <text evidence="1">Belongs to the SCO1/2 family.</text>
</comment>
<dbReference type="PANTHER" id="PTHR12151">
    <property type="entry name" value="ELECTRON TRANSPORT PROTIN SCO1/SENC FAMILY MEMBER"/>
    <property type="match status" value="1"/>
</dbReference>
<dbReference type="FunFam" id="3.40.30.10:FF:000013">
    <property type="entry name" value="Blast:Protein SCO1 homolog, mitochondrial"/>
    <property type="match status" value="1"/>
</dbReference>
<evidence type="ECO:0000256" key="3">
    <source>
        <dbReference type="PIRSR" id="PIRSR603782-1"/>
    </source>
</evidence>
<dbReference type="SUPFAM" id="SSF52833">
    <property type="entry name" value="Thioredoxin-like"/>
    <property type="match status" value="1"/>
</dbReference>
<evidence type="ECO:0000313" key="7">
    <source>
        <dbReference type="Proteomes" id="UP001201812"/>
    </source>
</evidence>
<dbReference type="EMBL" id="JAKKPZ010000034">
    <property type="protein sequence ID" value="KAI1708619.1"/>
    <property type="molecule type" value="Genomic_DNA"/>
</dbReference>
<evidence type="ECO:0000256" key="1">
    <source>
        <dbReference type="ARBA" id="ARBA00010996"/>
    </source>
</evidence>
<dbReference type="GO" id="GO:0046872">
    <property type="term" value="F:metal ion binding"/>
    <property type="evidence" value="ECO:0007669"/>
    <property type="project" value="UniProtKB-KW"/>
</dbReference>
<dbReference type="AlphaFoldDB" id="A0AAD4MVL4"/>
<feature type="binding site" evidence="3">
    <location>
        <position position="277"/>
    </location>
    <ligand>
        <name>Cu cation</name>
        <dbReference type="ChEBI" id="CHEBI:23378"/>
    </ligand>
</feature>
<reference evidence="6" key="1">
    <citation type="submission" date="2022-01" db="EMBL/GenBank/DDBJ databases">
        <title>Genome Sequence Resource for Two Populations of Ditylenchus destructor, the Migratory Endoparasitic Phytonematode.</title>
        <authorList>
            <person name="Zhang H."/>
            <person name="Lin R."/>
            <person name="Xie B."/>
        </authorList>
    </citation>
    <scope>NUCLEOTIDE SEQUENCE</scope>
    <source>
        <strain evidence="6">BazhouSP</strain>
    </source>
</reference>